<evidence type="ECO:0000259" key="2">
    <source>
        <dbReference type="Pfam" id="PF03968"/>
    </source>
</evidence>
<dbReference type="InterPro" id="IPR005653">
    <property type="entry name" value="OstA-like_N"/>
</dbReference>
<dbReference type="Proteomes" id="UP000254808">
    <property type="component" value="Chromosome"/>
</dbReference>
<organism evidence="4 5">
    <name type="scientific">Cyclonatronum proteinivorum</name>
    <dbReference type="NCBI Taxonomy" id="1457365"/>
    <lineage>
        <taxon>Bacteria</taxon>
        <taxon>Pseudomonadati</taxon>
        <taxon>Balneolota</taxon>
        <taxon>Balneolia</taxon>
        <taxon>Balneolales</taxon>
        <taxon>Cyclonatronaceae</taxon>
        <taxon>Cyclonatronum</taxon>
    </lineage>
</organism>
<protein>
    <submittedName>
        <fullName evidence="4">Lipopolysaccharide export system protein LptA</fullName>
    </submittedName>
</protein>
<dbReference type="GO" id="GO:1990351">
    <property type="term" value="C:transporter complex"/>
    <property type="evidence" value="ECO:0007669"/>
    <property type="project" value="TreeGrafter"/>
</dbReference>
<dbReference type="Pfam" id="PF03968">
    <property type="entry name" value="LptD_N"/>
    <property type="match status" value="1"/>
</dbReference>
<dbReference type="PANTHER" id="PTHR30189">
    <property type="entry name" value="LPS-ASSEMBLY PROTEIN"/>
    <property type="match status" value="1"/>
</dbReference>
<dbReference type="PANTHER" id="PTHR30189:SF1">
    <property type="entry name" value="LPS-ASSEMBLY PROTEIN LPTD"/>
    <property type="match status" value="1"/>
</dbReference>
<sequence length="496" mass="57323">MIKASTYPAALCKPQLLHTCIRVSALFLLLIAWGNMFQSESKQAYAQTQVRLLFTESLRGETTELGRVRILRGNVEMETDDLHILADSVYQYLDRNFIDAFGNIQIRTENQHIWADTLRYNTLTDISRFRGRVVVEGPSARLFSQEMLYNFIFEIAEFPRQIRMEDENGTLQADRGFYFSLPDSAAFYGNVQIADATQYAEADTLYAVRSADFFKMRGNVYLEDFEERTRMRGGFSQSDSTGFRELRDHARLQRVNEARTDTTFLAADRIEVTNRDTLSTVDGFGNVEIWAERYAALSEQSTYNDQTGLFRLTGDARLWQKDLQLSGETIDIQLIDDEIESLFAFPEPVAVTPDSLTGRFNQIIGDSLRIYFDAGEISKMRVEPNSEMIIHERDENDRPEFAIQISAERLIMHFNEGNIDSLKYYRTIDGRYIPEALNPGEIRLQGFQYEPERRPAKPAEWLFPSRDPIPEEPLFPLPRRNREFLDEQDISAIEPE</sequence>
<evidence type="ECO:0000259" key="3">
    <source>
        <dbReference type="Pfam" id="PF13100"/>
    </source>
</evidence>
<dbReference type="EMBL" id="CP027806">
    <property type="protein sequence ID" value="AXJ00950.1"/>
    <property type="molecule type" value="Genomic_DNA"/>
</dbReference>
<dbReference type="Pfam" id="PF13100">
    <property type="entry name" value="OstA_2"/>
    <property type="match status" value="1"/>
</dbReference>
<dbReference type="AlphaFoldDB" id="A0A345UKE8"/>
<dbReference type="KEGG" id="cprv:CYPRO_1699"/>
<evidence type="ECO:0000313" key="4">
    <source>
        <dbReference type="EMBL" id="AXJ00950.1"/>
    </source>
</evidence>
<reference evidence="4 5" key="1">
    <citation type="submission" date="2018-03" db="EMBL/GenBank/DDBJ databases">
        <title>Phenotypic and genomic properties of Cyclonatronum proteinivorum gen. nov., sp. nov., a haloalkaliphilic bacteroidete from soda lakes possessing Na+-translocating rhodopsin.</title>
        <authorList>
            <person name="Toshchakov S.V."/>
            <person name="Korzhenkov A."/>
            <person name="Samarov N.I."/>
            <person name="Kublanov I.V."/>
            <person name="Muntyan M.S."/>
            <person name="Sorokin D.Y."/>
        </authorList>
    </citation>
    <scope>NUCLEOTIDE SEQUENCE [LARGE SCALE GENOMIC DNA]</scope>
    <source>
        <strain evidence="4 5">Omega</strain>
    </source>
</reference>
<feature type="domain" description="Organic solvent tolerance-like N-terminal" evidence="2">
    <location>
        <begin position="261"/>
        <end position="333"/>
    </location>
</feature>
<dbReference type="InterPro" id="IPR050218">
    <property type="entry name" value="LptD"/>
</dbReference>
<keyword evidence="1" id="KW-0472">Membrane</keyword>
<keyword evidence="5" id="KW-1185">Reference proteome</keyword>
<evidence type="ECO:0000256" key="1">
    <source>
        <dbReference type="ARBA" id="ARBA00023237"/>
    </source>
</evidence>
<gene>
    <name evidence="4" type="ORF">CYPRO_1699</name>
</gene>
<keyword evidence="1" id="KW-0998">Cell outer membrane</keyword>
<dbReference type="Gene3D" id="2.60.450.10">
    <property type="entry name" value="Lipopolysaccharide (LPS) transport protein A like domain"/>
    <property type="match status" value="2"/>
</dbReference>
<evidence type="ECO:0000313" key="5">
    <source>
        <dbReference type="Proteomes" id="UP000254808"/>
    </source>
</evidence>
<dbReference type="GO" id="GO:0009279">
    <property type="term" value="C:cell outer membrane"/>
    <property type="evidence" value="ECO:0007669"/>
    <property type="project" value="TreeGrafter"/>
</dbReference>
<name>A0A345UKE8_9BACT</name>
<accession>A0A345UKE8</accession>
<feature type="domain" description="Organic solvent tolerance-like N-terminal" evidence="3">
    <location>
        <begin position="48"/>
        <end position="195"/>
    </location>
</feature>
<proteinExistence type="predicted"/>